<organism evidence="2 3">
    <name type="scientific">Lysinibacillus alkalisoli</name>
    <dbReference type="NCBI Taxonomy" id="1911548"/>
    <lineage>
        <taxon>Bacteria</taxon>
        <taxon>Bacillati</taxon>
        <taxon>Bacillota</taxon>
        <taxon>Bacilli</taxon>
        <taxon>Bacillales</taxon>
        <taxon>Bacillaceae</taxon>
        <taxon>Lysinibacillus</taxon>
    </lineage>
</organism>
<keyword evidence="1" id="KW-1133">Transmembrane helix</keyword>
<accession>A0A917FYL0</accession>
<feature type="transmembrane region" description="Helical" evidence="1">
    <location>
        <begin position="6"/>
        <end position="24"/>
    </location>
</feature>
<keyword evidence="3" id="KW-1185">Reference proteome</keyword>
<evidence type="ECO:0000313" key="3">
    <source>
        <dbReference type="Proteomes" id="UP000616608"/>
    </source>
</evidence>
<keyword evidence="1" id="KW-0472">Membrane</keyword>
<reference evidence="2" key="1">
    <citation type="journal article" date="2014" name="Int. J. Syst. Evol. Microbiol.">
        <title>Complete genome sequence of Corynebacterium casei LMG S-19264T (=DSM 44701T), isolated from a smear-ripened cheese.</title>
        <authorList>
            <consortium name="US DOE Joint Genome Institute (JGI-PGF)"/>
            <person name="Walter F."/>
            <person name="Albersmeier A."/>
            <person name="Kalinowski J."/>
            <person name="Ruckert C."/>
        </authorList>
    </citation>
    <scope>NUCLEOTIDE SEQUENCE</scope>
    <source>
        <strain evidence="2">CGMCC 1.15760</strain>
    </source>
</reference>
<reference evidence="2" key="2">
    <citation type="submission" date="2020-09" db="EMBL/GenBank/DDBJ databases">
        <authorList>
            <person name="Sun Q."/>
            <person name="Zhou Y."/>
        </authorList>
    </citation>
    <scope>NUCLEOTIDE SEQUENCE</scope>
    <source>
        <strain evidence="2">CGMCC 1.15760</strain>
    </source>
</reference>
<feature type="transmembrane region" description="Helical" evidence="1">
    <location>
        <begin position="105"/>
        <end position="125"/>
    </location>
</feature>
<dbReference type="Proteomes" id="UP000616608">
    <property type="component" value="Unassembled WGS sequence"/>
</dbReference>
<comment type="caution">
    <text evidence="2">The sequence shown here is derived from an EMBL/GenBank/DDBJ whole genome shotgun (WGS) entry which is preliminary data.</text>
</comment>
<gene>
    <name evidence="2" type="ORF">GCM10007425_05690</name>
</gene>
<sequence>MRIRVLKIGVTSFALTIVVAYIGVKIMKAQAINLTDVATVGVLTGLLFSSMTWQEKDEEGGIQQNEKIGRRIQGQSTKISYYILLVVILGAAVIEQVTYHMVHPTTLMIMGMSLILVPVVDFILVRKHQ</sequence>
<dbReference type="RefSeq" id="WP_188613509.1">
    <property type="nucleotide sequence ID" value="NZ_BMJT01000002.1"/>
</dbReference>
<dbReference type="EMBL" id="BMJT01000002">
    <property type="protein sequence ID" value="GGG14292.1"/>
    <property type="molecule type" value="Genomic_DNA"/>
</dbReference>
<keyword evidence="1" id="KW-0812">Transmembrane</keyword>
<evidence type="ECO:0000256" key="1">
    <source>
        <dbReference type="SAM" id="Phobius"/>
    </source>
</evidence>
<protein>
    <submittedName>
        <fullName evidence="2">Uncharacterized protein</fullName>
    </submittedName>
</protein>
<name>A0A917FYL0_9BACI</name>
<proteinExistence type="predicted"/>
<evidence type="ECO:0000313" key="2">
    <source>
        <dbReference type="EMBL" id="GGG14292.1"/>
    </source>
</evidence>
<dbReference type="AlphaFoldDB" id="A0A917FYL0"/>
<feature type="transmembrane region" description="Helical" evidence="1">
    <location>
        <begin position="79"/>
        <end position="99"/>
    </location>
</feature>